<dbReference type="InterPro" id="IPR000468">
    <property type="entry name" value="Barstar"/>
</dbReference>
<dbReference type="InterPro" id="IPR035905">
    <property type="entry name" value="Barstar-like_sf"/>
</dbReference>
<proteinExistence type="inferred from homology"/>
<comment type="similarity">
    <text evidence="1">Belongs to the barstar family.</text>
</comment>
<gene>
    <name evidence="3" type="ORF">GsuE55_18600</name>
</gene>
<dbReference type="Proteomes" id="UP000501421">
    <property type="component" value="Chromosome"/>
</dbReference>
<evidence type="ECO:0000313" key="4">
    <source>
        <dbReference type="Proteomes" id="UP000501421"/>
    </source>
</evidence>
<dbReference type="AlphaFoldDB" id="A0A679FRY0"/>
<evidence type="ECO:0000256" key="1">
    <source>
        <dbReference type="ARBA" id="ARBA00006845"/>
    </source>
</evidence>
<organism evidence="3 4">
    <name type="scientific">Geobacillus subterraneus</name>
    <dbReference type="NCBI Taxonomy" id="129338"/>
    <lineage>
        <taxon>Bacteria</taxon>
        <taxon>Bacillati</taxon>
        <taxon>Bacillota</taxon>
        <taxon>Bacilli</taxon>
        <taxon>Bacillales</taxon>
        <taxon>Anoxybacillaceae</taxon>
        <taxon>Geobacillus</taxon>
    </lineage>
</organism>
<name>A0A679FRY0_9BACL</name>
<dbReference type="SUPFAM" id="SSF52038">
    <property type="entry name" value="Barstar-related"/>
    <property type="match status" value="1"/>
</dbReference>
<sequence>MIRILKLKKELDLPDFYGMNRDAFWDAITGLVQFPEILIFEGWDHIEWKLPEDSQMLMNILKEFNEQYPLWKCQVIDK</sequence>
<keyword evidence="4" id="KW-1185">Reference proteome</keyword>
<dbReference type="Pfam" id="PF01337">
    <property type="entry name" value="Barstar"/>
    <property type="match status" value="1"/>
</dbReference>
<evidence type="ECO:0000313" key="3">
    <source>
        <dbReference type="EMBL" id="BBW97027.1"/>
    </source>
</evidence>
<reference evidence="4" key="1">
    <citation type="journal article" date="2020" name="Microbiol. Resour. Announc.">
        <title>Complete Genome Sequence of Geobacillus sp. Strain E55-1, Isolated from Mine Geyser in Japan.</title>
        <authorList>
            <person name="Miyazaki K."/>
            <person name="Hase E."/>
            <person name="Tokito N."/>
        </authorList>
    </citation>
    <scope>NUCLEOTIDE SEQUENCE [LARGE SCALE GENOMIC DNA]</scope>
    <source>
        <strain evidence="4">E55-1</strain>
    </source>
</reference>
<evidence type="ECO:0000259" key="2">
    <source>
        <dbReference type="Pfam" id="PF01337"/>
    </source>
</evidence>
<accession>A0A679FRY0</accession>
<dbReference type="EMBL" id="AP022557">
    <property type="protein sequence ID" value="BBW97027.1"/>
    <property type="molecule type" value="Genomic_DNA"/>
</dbReference>
<protein>
    <recommendedName>
        <fullName evidence="2">Barstar (barnase inhibitor) domain-containing protein</fullName>
    </recommendedName>
</protein>
<dbReference type="Gene3D" id="3.30.370.10">
    <property type="entry name" value="Barstar-like"/>
    <property type="match status" value="1"/>
</dbReference>
<feature type="domain" description="Barstar (barnase inhibitor)" evidence="2">
    <location>
        <begin position="7"/>
        <end position="68"/>
    </location>
</feature>